<evidence type="ECO:0000256" key="2">
    <source>
        <dbReference type="ARBA" id="ARBA00009347"/>
    </source>
</evidence>
<dbReference type="Pfam" id="PF12806">
    <property type="entry name" value="Acyl-CoA_dh_C"/>
    <property type="match status" value="1"/>
</dbReference>
<dbReference type="Pfam" id="PF00441">
    <property type="entry name" value="Acyl-CoA_dh_1"/>
    <property type="match status" value="1"/>
</dbReference>
<evidence type="ECO:0000259" key="13">
    <source>
        <dbReference type="Pfam" id="PF02771"/>
    </source>
</evidence>
<feature type="domain" description="Acetyl-CoA dehydrogenase-like C-terminal" evidence="14">
    <location>
        <begin position="467"/>
        <end position="590"/>
    </location>
</feature>
<evidence type="ECO:0000259" key="14">
    <source>
        <dbReference type="Pfam" id="PF12806"/>
    </source>
</evidence>
<evidence type="ECO:0000256" key="1">
    <source>
        <dbReference type="ARBA" id="ARBA00001974"/>
    </source>
</evidence>
<keyword evidence="4 10" id="KW-0274">FAD</keyword>
<dbReference type="EMBL" id="FPJW01000009">
    <property type="protein sequence ID" value="SFX67068.1"/>
    <property type="molecule type" value="Genomic_DNA"/>
</dbReference>
<dbReference type="InterPro" id="IPR037069">
    <property type="entry name" value="AcylCoA_DH/ox_N_sf"/>
</dbReference>
<evidence type="ECO:0000256" key="4">
    <source>
        <dbReference type="ARBA" id="ARBA00022827"/>
    </source>
</evidence>
<dbReference type="InterPro" id="IPR006091">
    <property type="entry name" value="Acyl-CoA_Oxase/DH_mid-dom"/>
</dbReference>
<name>A0A1K1Z091_9GAMM</name>
<evidence type="ECO:0000256" key="8">
    <source>
        <dbReference type="ARBA" id="ARBA00066694"/>
    </source>
</evidence>
<evidence type="ECO:0000259" key="11">
    <source>
        <dbReference type="Pfam" id="PF00441"/>
    </source>
</evidence>
<dbReference type="InterPro" id="IPR009075">
    <property type="entry name" value="AcylCo_DH/oxidase_C"/>
</dbReference>
<dbReference type="Gene3D" id="1.10.540.10">
    <property type="entry name" value="Acyl-CoA dehydrogenase/oxidase, N-terminal domain"/>
    <property type="match status" value="1"/>
</dbReference>
<evidence type="ECO:0000313" key="16">
    <source>
        <dbReference type="Proteomes" id="UP000182350"/>
    </source>
</evidence>
<dbReference type="STRING" id="1122209.SAMN02745752_02480"/>
<keyword evidence="5 10" id="KW-0560">Oxidoreductase</keyword>
<dbReference type="SUPFAM" id="SSF56645">
    <property type="entry name" value="Acyl-CoA dehydrogenase NM domain-like"/>
    <property type="match status" value="1"/>
</dbReference>
<dbReference type="Pfam" id="PF02771">
    <property type="entry name" value="Acyl-CoA_dh_N"/>
    <property type="match status" value="1"/>
</dbReference>
<comment type="similarity">
    <text evidence="2 10">Belongs to the acyl-CoA dehydrogenase family.</text>
</comment>
<keyword evidence="3 10" id="KW-0285">Flavoprotein</keyword>
<dbReference type="InterPro" id="IPR046373">
    <property type="entry name" value="Acyl-CoA_Oxase/DH_mid-dom_sf"/>
</dbReference>
<dbReference type="AlphaFoldDB" id="A0A1K1Z091"/>
<dbReference type="EC" id="1.3.99.41" evidence="8"/>
<evidence type="ECO:0000256" key="7">
    <source>
        <dbReference type="ARBA" id="ARBA00058683"/>
    </source>
</evidence>
<dbReference type="RefSeq" id="WP_072326806.1">
    <property type="nucleotide sequence ID" value="NZ_FPJW01000009.1"/>
</dbReference>
<dbReference type="Gene3D" id="1.20.140.10">
    <property type="entry name" value="Butyryl-CoA Dehydrogenase, subunit A, domain 3"/>
    <property type="match status" value="1"/>
</dbReference>
<comment type="cofactor">
    <cofactor evidence="1 10">
        <name>FAD</name>
        <dbReference type="ChEBI" id="CHEBI:57692"/>
    </cofactor>
</comment>
<dbReference type="GO" id="GO:0050660">
    <property type="term" value="F:flavin adenine dinucleotide binding"/>
    <property type="evidence" value="ECO:0007669"/>
    <property type="project" value="InterPro"/>
</dbReference>
<dbReference type="FunFam" id="2.40.110.10:FF:000031">
    <property type="entry name" value="Acyl-CoA dehydrogenase, putative"/>
    <property type="match status" value="1"/>
</dbReference>
<dbReference type="Gene3D" id="2.40.110.10">
    <property type="entry name" value="Butyryl-CoA Dehydrogenase, subunit A, domain 2"/>
    <property type="match status" value="1"/>
</dbReference>
<dbReference type="InterPro" id="IPR052166">
    <property type="entry name" value="Diverse_Acyl-CoA_DH"/>
</dbReference>
<proteinExistence type="inferred from homology"/>
<evidence type="ECO:0000259" key="12">
    <source>
        <dbReference type="Pfam" id="PF02770"/>
    </source>
</evidence>
<comment type="function">
    <text evidence="7">Involved in the assimilation of dimethylsulphoniopropionate (DMSP), an important compound in the fixation of carbon in marine phytoplankton, by mediating the conversion of 3-(methylthio)propanoyl-CoA (MMPA-CoA) to 3-(methylthio)acryloyl-CoA (MTA-CoA).</text>
</comment>
<reference evidence="15 16" key="1">
    <citation type="submission" date="2016-11" db="EMBL/GenBank/DDBJ databases">
        <authorList>
            <person name="Jaros S."/>
            <person name="Januszkiewicz K."/>
            <person name="Wedrychowicz H."/>
        </authorList>
    </citation>
    <scope>NUCLEOTIDE SEQUENCE [LARGE SCALE GENOMIC DNA]</scope>
    <source>
        <strain evidence="15 16">DSM 21637</strain>
    </source>
</reference>
<organism evidence="15 16">
    <name type="scientific">Marinospirillum alkaliphilum DSM 21637</name>
    <dbReference type="NCBI Taxonomy" id="1122209"/>
    <lineage>
        <taxon>Bacteria</taxon>
        <taxon>Pseudomonadati</taxon>
        <taxon>Pseudomonadota</taxon>
        <taxon>Gammaproteobacteria</taxon>
        <taxon>Oceanospirillales</taxon>
        <taxon>Oceanospirillaceae</taxon>
        <taxon>Marinospirillum</taxon>
    </lineage>
</organism>
<dbReference type="InterPro" id="IPR013786">
    <property type="entry name" value="AcylCoA_DH/ox_N"/>
</dbReference>
<dbReference type="InterPro" id="IPR036250">
    <property type="entry name" value="AcylCo_DH-like_C"/>
</dbReference>
<protein>
    <recommendedName>
        <fullName evidence="9">3-methylmercaptopropionyl-CoA dehydrogenase</fullName>
        <ecNumber evidence="8">1.3.99.41</ecNumber>
    </recommendedName>
</protein>
<dbReference type="PANTHER" id="PTHR42803">
    <property type="entry name" value="ACYL-COA DEHYDROGENASE"/>
    <property type="match status" value="1"/>
</dbReference>
<feature type="domain" description="Acyl-CoA dehydrogenase/oxidase N-terminal" evidence="13">
    <location>
        <begin position="42"/>
        <end position="157"/>
    </location>
</feature>
<accession>A0A1K1Z091</accession>
<feature type="domain" description="Acyl-CoA dehydrogenase/oxidase C-terminal" evidence="11">
    <location>
        <begin position="282"/>
        <end position="451"/>
    </location>
</feature>
<dbReference type="InterPro" id="IPR025878">
    <property type="entry name" value="Acyl-CoA_dh-like_C_dom"/>
</dbReference>
<dbReference type="OrthoDB" id="9764895at2"/>
<evidence type="ECO:0000313" key="15">
    <source>
        <dbReference type="EMBL" id="SFX67068.1"/>
    </source>
</evidence>
<gene>
    <name evidence="15" type="ORF">SAMN02745752_02480</name>
</gene>
<evidence type="ECO:0000256" key="5">
    <source>
        <dbReference type="ARBA" id="ARBA00023002"/>
    </source>
</evidence>
<evidence type="ECO:0000256" key="10">
    <source>
        <dbReference type="RuleBase" id="RU362125"/>
    </source>
</evidence>
<dbReference type="SUPFAM" id="SSF47203">
    <property type="entry name" value="Acyl-CoA dehydrogenase C-terminal domain-like"/>
    <property type="match status" value="1"/>
</dbReference>
<dbReference type="Pfam" id="PF02770">
    <property type="entry name" value="Acyl-CoA_dh_M"/>
    <property type="match status" value="1"/>
</dbReference>
<sequence length="598" mass="65260">MAIYKAPLRDMRFVLNEVFEADKLWASMEATQEVTPDLADAILEEGAKLTENELFPLNRSGDEEGCRFENGQVFTPAGFKEAYNALAEGGWMGLGGNPEYGGQGMPKMLTVLFEEMLYAANASFTLYPALNSGAALLLDSHASDAIKEKYLPTLYEGRWIGTMCLTEPHSGTDLGLIRTKAEPNANGTYTITGNKIWITGGEHDLAENIIHLVLAKLPDAPAGTRGISLFLVPKIKINEDNSLGEFNNVNCGSIEHKMGIKGSATCVINFDGSEGIMIGEPNKGLAAMFTMMNYERLSIGIQGLGLGEVAYQSAMDFAKERLQSRAPTGAKCPDKPADPILVHPDVRRMALNARVFNEGSRAFASYVGMQLDISKYHADETTRKHAADLVALLTPVAKAFITDRGFDATVEAQQVYGGSGYCREWGAEQYVRDARIAQIYEGTNGIQAMDLMGRKVFANNGEFLNIFIKDVREFLATASGQNGMQPWVAALETELKRLESVTAAVMTAAKENPEEIGAAAVDYLNLFGLVAYAYMWARMVSVAQQKVDADSSGFYANKILAGNHYLKRVLPRTLSLEQQILAGAEVLMAMEEEAFYGN</sequence>
<evidence type="ECO:0000256" key="6">
    <source>
        <dbReference type="ARBA" id="ARBA00051388"/>
    </source>
</evidence>
<dbReference type="InterPro" id="IPR009100">
    <property type="entry name" value="AcylCoA_DH/oxidase_NM_dom_sf"/>
</dbReference>
<keyword evidence="16" id="KW-1185">Reference proteome</keyword>
<evidence type="ECO:0000256" key="9">
    <source>
        <dbReference type="ARBA" id="ARBA00069043"/>
    </source>
</evidence>
<dbReference type="Proteomes" id="UP000182350">
    <property type="component" value="Unassembled WGS sequence"/>
</dbReference>
<feature type="domain" description="Acyl-CoA oxidase/dehydrogenase middle" evidence="12">
    <location>
        <begin position="163"/>
        <end position="271"/>
    </location>
</feature>
<evidence type="ECO:0000256" key="3">
    <source>
        <dbReference type="ARBA" id="ARBA00022630"/>
    </source>
</evidence>
<dbReference type="GO" id="GO:0016627">
    <property type="term" value="F:oxidoreductase activity, acting on the CH-CH group of donors"/>
    <property type="evidence" value="ECO:0007669"/>
    <property type="project" value="InterPro"/>
</dbReference>
<comment type="catalytic activity">
    <reaction evidence="6">
        <text>3-(methylsulfanyl)propanoyl-CoA + oxidized [electron-transfer flavoprotein] + H(+) = 3-(methylsulfanyl)acryloyl-CoA + reduced [electron-transfer flavoprotein]</text>
        <dbReference type="Rhea" id="RHEA:52612"/>
        <dbReference type="Rhea" id="RHEA-COMP:10685"/>
        <dbReference type="Rhea" id="RHEA-COMP:10686"/>
        <dbReference type="ChEBI" id="CHEBI:15378"/>
        <dbReference type="ChEBI" id="CHEBI:57692"/>
        <dbReference type="ChEBI" id="CHEBI:58307"/>
        <dbReference type="ChEBI" id="CHEBI:82815"/>
        <dbReference type="ChEBI" id="CHEBI:84994"/>
        <dbReference type="EC" id="1.3.99.41"/>
    </reaction>
    <physiologicalReaction direction="left-to-right" evidence="6">
        <dbReference type="Rhea" id="RHEA:52613"/>
    </physiologicalReaction>
</comment>
<dbReference type="PANTHER" id="PTHR42803:SF1">
    <property type="entry name" value="BROAD-SPECIFICITY LINEAR ACYL-COA DEHYDROGENASE FADE5"/>
    <property type="match status" value="1"/>
</dbReference>